<protein>
    <recommendedName>
        <fullName evidence="2">Nucleoside 2-deoxyribosyltransferase</fullName>
    </recommendedName>
</protein>
<organism evidence="1">
    <name type="scientific">human gut metagenome</name>
    <dbReference type="NCBI Taxonomy" id="408170"/>
    <lineage>
        <taxon>unclassified sequences</taxon>
        <taxon>metagenomes</taxon>
        <taxon>organismal metagenomes</taxon>
    </lineage>
</organism>
<name>W1Y8D7_9ZZZZ</name>
<evidence type="ECO:0000313" key="1">
    <source>
        <dbReference type="EMBL" id="ETJ38641.1"/>
    </source>
</evidence>
<comment type="caution">
    <text evidence="1">The sequence shown here is derived from an EMBL/GenBank/DDBJ whole genome shotgun (WGS) entry which is preliminary data.</text>
</comment>
<dbReference type="SUPFAM" id="SSF52309">
    <property type="entry name" value="N-(deoxy)ribosyltransferase-like"/>
    <property type="match status" value="1"/>
</dbReference>
<dbReference type="EMBL" id="AZMM01007301">
    <property type="protein sequence ID" value="ETJ38641.1"/>
    <property type="molecule type" value="Genomic_DNA"/>
</dbReference>
<reference evidence="1" key="1">
    <citation type="submission" date="2013-12" db="EMBL/GenBank/DDBJ databases">
        <title>A Varibaculum cambriense genome reconstructed from a premature infant gut community with otherwise low bacterial novelty that shifts toward anaerobic metabolism during the third week of life.</title>
        <authorList>
            <person name="Brown C.T."/>
            <person name="Sharon I."/>
            <person name="Thomas B.C."/>
            <person name="Castelle C.J."/>
            <person name="Morowitz M.J."/>
            <person name="Banfield J.F."/>
        </authorList>
    </citation>
    <scope>NUCLEOTIDE SEQUENCE</scope>
</reference>
<gene>
    <name evidence="1" type="ORF">Q604_UNBC07301G0017</name>
</gene>
<proteinExistence type="predicted"/>
<accession>W1Y8D7</accession>
<sequence>MKICFVVCPIGSEGSETRKRSDELLNYIIKPVCEKCGFEAVRVDNINASDSINNTILEYLNTADLVIADLTEHNPNAFYELGYRFALNKPLIQLKHKNDKIPFDVASIRTLDYDLQSLPATDNLKDRLVKTINSFNYDNIEETKDKTLSDSFNSIILQELYNIQDNLNDLSNKIFNSTPKSDTGAISVLADKIATNSKKDADTVLMETILPIILENPDKLKNLFEFTELFPKK</sequence>
<dbReference type="AlphaFoldDB" id="W1Y8D7"/>
<evidence type="ECO:0008006" key="2">
    <source>
        <dbReference type="Google" id="ProtNLM"/>
    </source>
</evidence>
<dbReference type="Gene3D" id="3.40.50.450">
    <property type="match status" value="1"/>
</dbReference>